<sequence>MHSWYVAGQRVWSQCFEWELGAVPKLGGGHIGPNAQVVAVNAETHNFCFPLKNSGGHLSYRL</sequence>
<proteinExistence type="predicted"/>
<accession>A0ABD5CJH3</accession>
<gene>
    <name evidence="1" type="ORF">QF025_004127</name>
</gene>
<dbReference type="AlphaFoldDB" id="A0ABD5CJH3"/>
<name>A0ABD5CJH3_9BURK</name>
<dbReference type="Proteomes" id="UP001245184">
    <property type="component" value="Unassembled WGS sequence"/>
</dbReference>
<evidence type="ECO:0000313" key="1">
    <source>
        <dbReference type="EMBL" id="MDR6205407.1"/>
    </source>
</evidence>
<organism evidence="1 2">
    <name type="scientific">Paraburkholderia graminis</name>
    <dbReference type="NCBI Taxonomy" id="60548"/>
    <lineage>
        <taxon>Bacteria</taxon>
        <taxon>Pseudomonadati</taxon>
        <taxon>Pseudomonadota</taxon>
        <taxon>Betaproteobacteria</taxon>
        <taxon>Burkholderiales</taxon>
        <taxon>Burkholderiaceae</taxon>
        <taxon>Paraburkholderia</taxon>
    </lineage>
</organism>
<evidence type="ECO:0000313" key="2">
    <source>
        <dbReference type="Proteomes" id="UP001245184"/>
    </source>
</evidence>
<comment type="caution">
    <text evidence="1">The sequence shown here is derived from an EMBL/GenBank/DDBJ whole genome shotgun (WGS) entry which is preliminary data.</text>
</comment>
<dbReference type="EMBL" id="JAVIZN010000002">
    <property type="protein sequence ID" value="MDR6205407.1"/>
    <property type="molecule type" value="Genomic_DNA"/>
</dbReference>
<protein>
    <submittedName>
        <fullName evidence="1">Uncharacterized protein</fullName>
    </submittedName>
</protein>
<reference evidence="1 2" key="1">
    <citation type="submission" date="2023-08" db="EMBL/GenBank/DDBJ databases">
        <title>Genome sequencing of plant associated microbes to promote plant fitness in Sorghum bicolor and Oryza sativa.</title>
        <authorList>
            <person name="Coleman-Derr D."/>
        </authorList>
    </citation>
    <scope>NUCLEOTIDE SEQUENCE [LARGE SCALE GENOMIC DNA]</scope>
    <source>
        <strain evidence="1 2">SLBN-33</strain>
    </source>
</reference>